<dbReference type="PIRSF" id="PIRSF029172">
    <property type="entry name" value="UCP029172_ABC_sbc_YnjB"/>
    <property type="match status" value="1"/>
</dbReference>
<gene>
    <name evidence="2" type="ordered locus">Halha_1177</name>
</gene>
<dbReference type="HOGENOM" id="CLU_045122_0_0_9"/>
<organism evidence="2 3">
    <name type="scientific">Halobacteroides halobius (strain ATCC 35273 / DSM 5150 / MD-1)</name>
    <dbReference type="NCBI Taxonomy" id="748449"/>
    <lineage>
        <taxon>Bacteria</taxon>
        <taxon>Bacillati</taxon>
        <taxon>Bacillota</taxon>
        <taxon>Clostridia</taxon>
        <taxon>Halanaerobiales</taxon>
        <taxon>Halobacteroidaceae</taxon>
        <taxon>Halobacteroides</taxon>
    </lineage>
</organism>
<evidence type="ECO:0000256" key="1">
    <source>
        <dbReference type="SAM" id="Phobius"/>
    </source>
</evidence>
<dbReference type="NCBIfam" id="NF008633">
    <property type="entry name" value="PRK11622.1"/>
    <property type="match status" value="1"/>
</dbReference>
<dbReference type="EMBL" id="CP003359">
    <property type="protein sequence ID" value="AGB41125.1"/>
    <property type="molecule type" value="Genomic_DNA"/>
</dbReference>
<reference evidence="3" key="1">
    <citation type="submission" date="2012-02" db="EMBL/GenBank/DDBJ databases">
        <title>The complete genome of Halobacteroides halobius DSM 5150.</title>
        <authorList>
            <person name="Lucas S."/>
            <person name="Copeland A."/>
            <person name="Lapidus A."/>
            <person name="Glavina del Rio T."/>
            <person name="Dalin E."/>
            <person name="Tice H."/>
            <person name="Bruce D."/>
            <person name="Goodwin L."/>
            <person name="Pitluck S."/>
            <person name="Peters L."/>
            <person name="Mikhailova N."/>
            <person name="Gu W."/>
            <person name="Kyrpides N."/>
            <person name="Mavromatis K."/>
            <person name="Ivanova N."/>
            <person name="Brettin T."/>
            <person name="Detter J.C."/>
            <person name="Han C."/>
            <person name="Larimer F."/>
            <person name="Land M."/>
            <person name="Hauser L."/>
            <person name="Markowitz V."/>
            <person name="Cheng J.-F."/>
            <person name="Hugenholtz P."/>
            <person name="Woyke T."/>
            <person name="Wu D."/>
            <person name="Tindall B."/>
            <person name="Pomrenke H."/>
            <person name="Brambilla E."/>
            <person name="Klenk H.-P."/>
            <person name="Eisen J.A."/>
        </authorList>
    </citation>
    <scope>NUCLEOTIDE SEQUENCE [LARGE SCALE GENOMIC DNA]</scope>
    <source>
        <strain evidence="3">ATCC 35273 / DSM 5150 / MD-1</strain>
    </source>
</reference>
<evidence type="ECO:0000313" key="3">
    <source>
        <dbReference type="Proteomes" id="UP000010880"/>
    </source>
</evidence>
<dbReference type="Proteomes" id="UP000010880">
    <property type="component" value="Chromosome"/>
</dbReference>
<proteinExistence type="predicted"/>
<dbReference type="SUPFAM" id="SSF53850">
    <property type="entry name" value="Periplasmic binding protein-like II"/>
    <property type="match status" value="1"/>
</dbReference>
<dbReference type="InterPro" id="IPR006059">
    <property type="entry name" value="SBP"/>
</dbReference>
<sequence length="420" mass="47875">MLKQKNIAVILTTSLLFIFSVTAGAWWIFGEEETKQEKVSQKDWSKIVQLAQGSTVNFYMWGGSRTINHWVDSIVATRLKEKYNINLNRVPMGPDDYLNKLLTEKQVGKEEGSIDLLWINGENFKTAMKQDLLWGPFVNKLPNYHKYIDTTAETNKTDFGFPTQGYEAPYSRAQFVFVYDKAKTDYPTNFDQLISWIKEHPGKFTYPAPPDFTGSAFVRHVIYRVTGGYKQYYDMPIEKVRKKIKPALNLLAELEPYLWRQGETYPATIAQLDNMFADGEVLMSMGYDPSKATRQIIKGKYPDSARTFVLEKGTISNTNFLAIPFNAPNKSGALVTVNYLESFAAQLSKYRPKNWGALPVFDYDKLSKGQQEKLDNIKVGRATLSQKVLSTHSVPELPAHLVPVIEEEWQKIVGINSEAK</sequence>
<feature type="transmembrane region" description="Helical" evidence="1">
    <location>
        <begin position="7"/>
        <end position="29"/>
    </location>
</feature>
<keyword evidence="1" id="KW-1133">Transmembrane helix</keyword>
<dbReference type="InterPro" id="IPR027020">
    <property type="entry name" value="YnjB"/>
</dbReference>
<dbReference type="KEGG" id="hhl:Halha_1177"/>
<keyword evidence="1" id="KW-0812">Transmembrane</keyword>
<keyword evidence="3" id="KW-1185">Reference proteome</keyword>
<dbReference type="AlphaFoldDB" id="L0K998"/>
<name>L0K998_HALHC</name>
<protein>
    <submittedName>
        <fullName evidence="2">ABC-type uncharacterized transport system, periplasmic component</fullName>
    </submittedName>
</protein>
<dbReference type="STRING" id="748449.Halha_1177"/>
<dbReference type="eggNOG" id="COG4134">
    <property type="taxonomic scope" value="Bacteria"/>
</dbReference>
<dbReference type="PATRIC" id="fig|748449.3.peg.1136"/>
<accession>L0K998</accession>
<dbReference type="Pfam" id="PF13416">
    <property type="entry name" value="SBP_bac_8"/>
    <property type="match status" value="1"/>
</dbReference>
<dbReference type="Gene3D" id="3.40.190.10">
    <property type="entry name" value="Periplasmic binding protein-like II"/>
    <property type="match status" value="2"/>
</dbReference>
<keyword evidence="1" id="KW-0472">Membrane</keyword>
<evidence type="ECO:0000313" key="2">
    <source>
        <dbReference type="EMBL" id="AGB41125.1"/>
    </source>
</evidence>
<dbReference type="RefSeq" id="WP_015326848.1">
    <property type="nucleotide sequence ID" value="NC_019978.1"/>
</dbReference>
<dbReference type="PANTHER" id="PTHR42779">
    <property type="entry name" value="PROTEIN YNJB"/>
    <property type="match status" value="1"/>
</dbReference>
<dbReference type="OrthoDB" id="3239593at2"/>
<dbReference type="PANTHER" id="PTHR42779:SF1">
    <property type="entry name" value="PROTEIN YNJB"/>
    <property type="match status" value="1"/>
</dbReference>